<dbReference type="InterPro" id="IPR036390">
    <property type="entry name" value="WH_DNA-bd_sf"/>
</dbReference>
<keyword evidence="3" id="KW-1185">Reference proteome</keyword>
<proteinExistence type="predicted"/>
<reference evidence="2 3" key="1">
    <citation type="submission" date="2020-04" db="EMBL/GenBank/DDBJ databases">
        <authorList>
            <person name="Zhang R."/>
            <person name="Schippers A."/>
        </authorList>
    </citation>
    <scope>NUCLEOTIDE SEQUENCE [LARGE SCALE GENOMIC DNA]</scope>
    <source>
        <strain evidence="2 3">DSM 109850</strain>
    </source>
</reference>
<dbReference type="SUPFAM" id="SSF46785">
    <property type="entry name" value="Winged helix' DNA-binding domain"/>
    <property type="match status" value="1"/>
</dbReference>
<dbReference type="Proteomes" id="UP000533476">
    <property type="component" value="Unassembled WGS sequence"/>
</dbReference>
<dbReference type="InterPro" id="IPR036388">
    <property type="entry name" value="WH-like_DNA-bd_sf"/>
</dbReference>
<evidence type="ECO:0000313" key="3">
    <source>
        <dbReference type="Proteomes" id="UP000533476"/>
    </source>
</evidence>
<gene>
    <name evidence="2" type="ORF">HIJ39_13340</name>
</gene>
<dbReference type="SMART" id="SM00956">
    <property type="entry name" value="RQC"/>
    <property type="match status" value="1"/>
</dbReference>
<organism evidence="2 3">
    <name type="scientific">Sulfobacillus harzensis</name>
    <dbReference type="NCBI Taxonomy" id="2729629"/>
    <lineage>
        <taxon>Bacteria</taxon>
        <taxon>Bacillati</taxon>
        <taxon>Bacillota</taxon>
        <taxon>Clostridia</taxon>
        <taxon>Eubacteriales</taxon>
        <taxon>Clostridiales Family XVII. Incertae Sedis</taxon>
        <taxon>Sulfobacillus</taxon>
    </lineage>
</organism>
<feature type="domain" description="RQC" evidence="1">
    <location>
        <begin position="23"/>
        <end position="120"/>
    </location>
</feature>
<name>A0A7Y0L4S9_9FIRM</name>
<dbReference type="GO" id="GO:0006281">
    <property type="term" value="P:DNA repair"/>
    <property type="evidence" value="ECO:0007669"/>
    <property type="project" value="InterPro"/>
</dbReference>
<sequence>MARRRSRQTVVLRPSVGRPLSFEEIRAVLRAADTLIGVGGRTVLCKVLKGSREKRVLEHGLDACPVYGRFRDRPSDEVMAMIDQCIRDGYLDIIYEGRLPVLVFTPRGWDIERRTMVEELFNEWRLWAENGTGPATMLYLKDRNRPMIMEFLDKIEREGDVRYIPLLVQWADVDYKKIRQRIASVIAHLEAAENQRLMGGDVPPPS</sequence>
<dbReference type="Pfam" id="PF09382">
    <property type="entry name" value="RQC"/>
    <property type="match status" value="1"/>
</dbReference>
<dbReference type="InterPro" id="IPR018982">
    <property type="entry name" value="RQC_domain"/>
</dbReference>
<protein>
    <recommendedName>
        <fullName evidence="1">RQC domain-containing protein</fullName>
    </recommendedName>
</protein>
<accession>A0A7Y0L4S9</accession>
<dbReference type="EMBL" id="JABBVZ010000047">
    <property type="protein sequence ID" value="NMP23324.1"/>
    <property type="molecule type" value="Genomic_DNA"/>
</dbReference>
<evidence type="ECO:0000313" key="2">
    <source>
        <dbReference type="EMBL" id="NMP23324.1"/>
    </source>
</evidence>
<dbReference type="GO" id="GO:0006260">
    <property type="term" value="P:DNA replication"/>
    <property type="evidence" value="ECO:0007669"/>
    <property type="project" value="InterPro"/>
</dbReference>
<dbReference type="GO" id="GO:0043138">
    <property type="term" value="F:3'-5' DNA helicase activity"/>
    <property type="evidence" value="ECO:0007669"/>
    <property type="project" value="InterPro"/>
</dbReference>
<dbReference type="AlphaFoldDB" id="A0A7Y0L4S9"/>
<dbReference type="NCBIfam" id="NF041107">
    <property type="entry name" value="RQC_minor_1"/>
    <property type="match status" value="1"/>
</dbReference>
<dbReference type="RefSeq" id="WP_169100495.1">
    <property type="nucleotide sequence ID" value="NZ_JABBVZ010000047.1"/>
</dbReference>
<comment type="caution">
    <text evidence="2">The sequence shown here is derived from an EMBL/GenBank/DDBJ whole genome shotgun (WGS) entry which is preliminary data.</text>
</comment>
<dbReference type="Gene3D" id="1.10.10.10">
    <property type="entry name" value="Winged helix-like DNA-binding domain superfamily/Winged helix DNA-binding domain"/>
    <property type="match status" value="1"/>
</dbReference>
<evidence type="ECO:0000259" key="1">
    <source>
        <dbReference type="SMART" id="SM00956"/>
    </source>
</evidence>